<comment type="caution">
    <text evidence="2">The sequence shown here is derived from an EMBL/GenBank/DDBJ whole genome shotgun (WGS) entry which is preliminary data.</text>
</comment>
<evidence type="ECO:0000313" key="2">
    <source>
        <dbReference type="EMBL" id="KAF4613234.1"/>
    </source>
</evidence>
<feature type="domain" description="Protein kinase" evidence="1">
    <location>
        <begin position="42"/>
        <end position="340"/>
    </location>
</feature>
<sequence>MYRLLSRIRFPPEPPPNSFRLAKLIQKPYTFEELPPQAVFTATEDLSVGPYRWSQVHRGSLQSVPTKHDGASHTSMQDSEEVILKVFKESLFPESIFYRSRRLARERGVSPWWNEATEEHMCWSEVFAYSALASLQGKMIPKFIDAYMAYSDEECMAIAMSRIEGRPIEEVCHELGADEDPDEKKWYPIAVQMLRNVHLLRQHGIVQKDIRTTNILVEETHGIAQQDSQESPSKYSVNLIDFARIEPYEYKIGDDGCAVLGGEIDVAQMEIMIARWCGNEVDHPAGYDLGGPTRRRSEFFKWLFKNYGDEQFVKDYWVSLKRCVHEKYFVCIAEGPNFRP</sequence>
<dbReference type="InterPro" id="IPR000719">
    <property type="entry name" value="Prot_kinase_dom"/>
</dbReference>
<organism evidence="2 3">
    <name type="scientific">Agrocybe pediades</name>
    <dbReference type="NCBI Taxonomy" id="84607"/>
    <lineage>
        <taxon>Eukaryota</taxon>
        <taxon>Fungi</taxon>
        <taxon>Dikarya</taxon>
        <taxon>Basidiomycota</taxon>
        <taxon>Agaricomycotina</taxon>
        <taxon>Agaricomycetes</taxon>
        <taxon>Agaricomycetidae</taxon>
        <taxon>Agaricales</taxon>
        <taxon>Agaricineae</taxon>
        <taxon>Strophariaceae</taxon>
        <taxon>Agrocybe</taxon>
    </lineage>
</organism>
<name>A0A8H4QLF5_9AGAR</name>
<dbReference type="Gene3D" id="1.10.510.10">
    <property type="entry name" value="Transferase(Phosphotransferase) domain 1"/>
    <property type="match status" value="1"/>
</dbReference>
<dbReference type="GO" id="GO:0004672">
    <property type="term" value="F:protein kinase activity"/>
    <property type="evidence" value="ECO:0007669"/>
    <property type="project" value="InterPro"/>
</dbReference>
<protein>
    <recommendedName>
        <fullName evidence="1">Protein kinase domain-containing protein</fullName>
    </recommendedName>
</protein>
<proteinExistence type="predicted"/>
<dbReference type="EMBL" id="JAACJL010000046">
    <property type="protein sequence ID" value="KAF4613234.1"/>
    <property type="molecule type" value="Genomic_DNA"/>
</dbReference>
<evidence type="ECO:0000313" key="3">
    <source>
        <dbReference type="Proteomes" id="UP000521872"/>
    </source>
</evidence>
<dbReference type="InterPro" id="IPR011009">
    <property type="entry name" value="Kinase-like_dom_sf"/>
</dbReference>
<evidence type="ECO:0000259" key="1">
    <source>
        <dbReference type="PROSITE" id="PS50011"/>
    </source>
</evidence>
<dbReference type="PROSITE" id="PS50011">
    <property type="entry name" value="PROTEIN_KINASE_DOM"/>
    <property type="match status" value="1"/>
</dbReference>
<dbReference type="Proteomes" id="UP000521872">
    <property type="component" value="Unassembled WGS sequence"/>
</dbReference>
<dbReference type="GO" id="GO:0005524">
    <property type="term" value="F:ATP binding"/>
    <property type="evidence" value="ECO:0007669"/>
    <property type="project" value="InterPro"/>
</dbReference>
<gene>
    <name evidence="2" type="ORF">D9613_010946</name>
</gene>
<accession>A0A8H4QLF5</accession>
<dbReference type="SUPFAM" id="SSF56112">
    <property type="entry name" value="Protein kinase-like (PK-like)"/>
    <property type="match status" value="1"/>
</dbReference>
<keyword evidence="3" id="KW-1185">Reference proteome</keyword>
<dbReference type="Gene3D" id="3.30.200.20">
    <property type="entry name" value="Phosphorylase Kinase, domain 1"/>
    <property type="match status" value="1"/>
</dbReference>
<reference evidence="2 3" key="1">
    <citation type="submission" date="2019-12" db="EMBL/GenBank/DDBJ databases">
        <authorList>
            <person name="Floudas D."/>
            <person name="Bentzer J."/>
            <person name="Ahren D."/>
            <person name="Johansson T."/>
            <person name="Persson P."/>
            <person name="Tunlid A."/>
        </authorList>
    </citation>
    <scope>NUCLEOTIDE SEQUENCE [LARGE SCALE GENOMIC DNA]</scope>
    <source>
        <strain evidence="2 3">CBS 102.39</strain>
    </source>
</reference>
<dbReference type="AlphaFoldDB" id="A0A8H4QLF5"/>